<gene>
    <name evidence="2" type="ORF">PSYICH_LOCUS9520</name>
</gene>
<dbReference type="OrthoDB" id="6774481at2759"/>
<dbReference type="AlphaFoldDB" id="A0A9P0CZG5"/>
<evidence type="ECO:0000313" key="3">
    <source>
        <dbReference type="Proteomes" id="UP001153636"/>
    </source>
</evidence>
<sequence>MMSKCNKNMPRAQYIVEMAKQQALEKEPDEDGGLIQESPFRLNRNQRILDWLHAESSNSNDNLYYHPPSIPQASILHTDDLTENDKQNGTLTELSPVVLEYFQDDVNSASNLVCSEKNNDGNFSDFSQDDDVEDPDFIPIDEGKQHKISSSVLVDVTEKATNTNYVGRRSDSASVEENDLQSPEENVQTNTSETDFNLETKIEKTRKRQRYEGKWQRNIKKQKINSGQEYISRLGKKHEAKKVLPPCDSAKCKYKCTKSICDADRRELFQKFYRLCDKTLQREYLARNIERIEPKNEKVYKKRQITCAYYFTTNNRKIRVCKLFFRNTLNISNNSIDTVLKKKNEFDFLTPEKRGTHSNRANKVDDALVKGVFDHINCFPRTESHYCRSSTSKEYLEGSLNISIMYRLYKEKCLETHQPFVKEHFYKEIFNTKFNLGFFKPKKDLCSVCETFKNLSEVEKENKKEAFQTHTKEKALARIEKDSDKNFALNDKNILLSAFDLQAVTPLPNGNVSTFYYKSKLNVFNFTLFNIPEKKGSYWKKISFLMGSNFNKNDEGDKVTWNEIKMIRVKKHETNKIFYKTSFTQDNFKVINIREKTRKKQIEKITLVPAYNKPPNIPNNKKEDLVSLCNDNLVPKRHHQFFMSLNGGTTANPDDSD</sequence>
<proteinExistence type="predicted"/>
<reference evidence="2" key="1">
    <citation type="submission" date="2022-01" db="EMBL/GenBank/DDBJ databases">
        <authorList>
            <person name="King R."/>
        </authorList>
    </citation>
    <scope>NUCLEOTIDE SEQUENCE</scope>
</reference>
<feature type="region of interest" description="Disordered" evidence="1">
    <location>
        <begin position="167"/>
        <end position="191"/>
    </location>
</feature>
<dbReference type="PANTHER" id="PTHR10773">
    <property type="entry name" value="DNA-DIRECTED RNA POLYMERASES I, II, AND III SUBUNIT RPABC2"/>
    <property type="match status" value="1"/>
</dbReference>
<organism evidence="2 3">
    <name type="scientific">Psylliodes chrysocephalus</name>
    <dbReference type="NCBI Taxonomy" id="3402493"/>
    <lineage>
        <taxon>Eukaryota</taxon>
        <taxon>Metazoa</taxon>
        <taxon>Ecdysozoa</taxon>
        <taxon>Arthropoda</taxon>
        <taxon>Hexapoda</taxon>
        <taxon>Insecta</taxon>
        <taxon>Pterygota</taxon>
        <taxon>Neoptera</taxon>
        <taxon>Endopterygota</taxon>
        <taxon>Coleoptera</taxon>
        <taxon>Polyphaga</taxon>
        <taxon>Cucujiformia</taxon>
        <taxon>Chrysomeloidea</taxon>
        <taxon>Chrysomelidae</taxon>
        <taxon>Galerucinae</taxon>
        <taxon>Alticini</taxon>
        <taxon>Psylliodes</taxon>
    </lineage>
</organism>
<name>A0A9P0CZG5_9CUCU</name>
<evidence type="ECO:0000256" key="1">
    <source>
        <dbReference type="SAM" id="MobiDB-lite"/>
    </source>
</evidence>
<accession>A0A9P0CZG5</accession>
<feature type="compositionally biased region" description="Polar residues" evidence="1">
    <location>
        <begin position="180"/>
        <end position="191"/>
    </location>
</feature>
<dbReference type="Proteomes" id="UP001153636">
    <property type="component" value="Chromosome 3"/>
</dbReference>
<evidence type="ECO:0000313" key="2">
    <source>
        <dbReference type="EMBL" id="CAH1107724.1"/>
    </source>
</evidence>
<dbReference type="EMBL" id="OV651815">
    <property type="protein sequence ID" value="CAH1107724.1"/>
    <property type="molecule type" value="Genomic_DNA"/>
</dbReference>
<dbReference type="PANTHER" id="PTHR10773:SF19">
    <property type="match status" value="1"/>
</dbReference>
<protein>
    <submittedName>
        <fullName evidence="2">Uncharacterized protein</fullName>
    </submittedName>
</protein>
<keyword evidence="3" id="KW-1185">Reference proteome</keyword>